<evidence type="ECO:0000256" key="2">
    <source>
        <dbReference type="ARBA" id="ARBA00022692"/>
    </source>
</evidence>
<dbReference type="InterPro" id="IPR013525">
    <property type="entry name" value="ABC2_TM"/>
</dbReference>
<keyword evidence="2 5" id="KW-0812">Transmembrane</keyword>
<evidence type="ECO:0000313" key="7">
    <source>
        <dbReference type="EMBL" id="GJN42513.1"/>
    </source>
</evidence>
<feature type="transmembrane region" description="Helical" evidence="5">
    <location>
        <begin position="159"/>
        <end position="179"/>
    </location>
</feature>
<dbReference type="GO" id="GO:0016020">
    <property type="term" value="C:membrane"/>
    <property type="evidence" value="ECO:0007669"/>
    <property type="project" value="UniProtKB-SubCell"/>
</dbReference>
<evidence type="ECO:0000313" key="8">
    <source>
        <dbReference type="Proteomes" id="UP001054925"/>
    </source>
</evidence>
<organism evidence="7 8">
    <name type="scientific">Corynebacterium ammoniagenes</name>
    <name type="common">Brevibacterium ammoniagenes</name>
    <dbReference type="NCBI Taxonomy" id="1697"/>
    <lineage>
        <taxon>Bacteria</taxon>
        <taxon>Bacillati</taxon>
        <taxon>Actinomycetota</taxon>
        <taxon>Actinomycetes</taxon>
        <taxon>Mycobacteriales</taxon>
        <taxon>Corynebacteriaceae</taxon>
        <taxon>Corynebacterium</taxon>
    </lineage>
</organism>
<keyword evidence="3 5" id="KW-1133">Transmembrane helix</keyword>
<dbReference type="GO" id="GO:0140359">
    <property type="term" value="F:ABC-type transporter activity"/>
    <property type="evidence" value="ECO:0007669"/>
    <property type="project" value="InterPro"/>
</dbReference>
<reference evidence="7" key="1">
    <citation type="submission" date="2021-12" db="EMBL/GenBank/DDBJ databases">
        <title>Draft genome sequence of Corynebacterium ammoniagenes strain T-723.</title>
        <authorList>
            <person name="Matsuzawa M."/>
            <person name="Hiratani M."/>
            <person name="Abe I."/>
            <person name="Tsuji Y."/>
            <person name="Nakamura J."/>
        </authorList>
    </citation>
    <scope>NUCLEOTIDE SEQUENCE</scope>
    <source>
        <strain evidence="7">T-723</strain>
    </source>
</reference>
<accession>A0AAV5G766</accession>
<dbReference type="Proteomes" id="UP001054925">
    <property type="component" value="Unassembled WGS sequence"/>
</dbReference>
<dbReference type="Pfam" id="PF01061">
    <property type="entry name" value="ABC2_membrane"/>
    <property type="match status" value="1"/>
</dbReference>
<evidence type="ECO:0000256" key="1">
    <source>
        <dbReference type="ARBA" id="ARBA00004141"/>
    </source>
</evidence>
<feature type="transmembrane region" description="Helical" evidence="5">
    <location>
        <begin position="128"/>
        <end position="153"/>
    </location>
</feature>
<feature type="transmembrane region" description="Helical" evidence="5">
    <location>
        <begin position="56"/>
        <end position="72"/>
    </location>
</feature>
<protein>
    <submittedName>
        <fullName evidence="7">ABC transporter permease</fullName>
    </submittedName>
</protein>
<proteinExistence type="predicted"/>
<dbReference type="PANTHER" id="PTHR43229:SF2">
    <property type="entry name" value="NODULATION PROTEIN J"/>
    <property type="match status" value="1"/>
</dbReference>
<evidence type="ECO:0000256" key="4">
    <source>
        <dbReference type="ARBA" id="ARBA00023136"/>
    </source>
</evidence>
<evidence type="ECO:0000256" key="5">
    <source>
        <dbReference type="SAM" id="Phobius"/>
    </source>
</evidence>
<dbReference type="AlphaFoldDB" id="A0AAV5G766"/>
<gene>
    <name evidence="7" type="ORF">CAT723_09920</name>
</gene>
<dbReference type="EMBL" id="BQKK01000001">
    <property type="protein sequence ID" value="GJN42513.1"/>
    <property type="molecule type" value="Genomic_DNA"/>
</dbReference>
<feature type="transmembrane region" description="Helical" evidence="5">
    <location>
        <begin position="191"/>
        <end position="212"/>
    </location>
</feature>
<dbReference type="RefSeq" id="WP_205908221.1">
    <property type="nucleotide sequence ID" value="NZ_BQKK01000001.1"/>
</dbReference>
<feature type="domain" description="ABC-2 type transporter transmembrane" evidence="6">
    <location>
        <begin position="44"/>
        <end position="223"/>
    </location>
</feature>
<keyword evidence="4 5" id="KW-0472">Membrane</keyword>
<evidence type="ECO:0000259" key="6">
    <source>
        <dbReference type="Pfam" id="PF01061"/>
    </source>
</evidence>
<evidence type="ECO:0000256" key="3">
    <source>
        <dbReference type="ARBA" id="ARBA00022989"/>
    </source>
</evidence>
<name>A0AAV5G766_CORAM</name>
<sequence length="269" mass="27900">MTDASQSDAVMHGQVLPSFAPGTFTPDAKASSISTMITAQGAMEAKLMLRHGEQQLLSIIIPLGLLIAFRVFPITDSFGGIDAAIPMVFAVAATSAGFTGQAIAVAFDRRYGALKRSGASGVPAWAIIAGKIIAVFAMVCLQVIVLGTASFLLGFRAPVSGILLAFVVLLLGVAAFTALGLTLGGSLSAEIVLALSNLIWFILLAIVGWTLYSQGLIDVGWLNLIPSVALASGLAEALAGSFPTIPFLALILWAIVASFAASKWFRFEG</sequence>
<feature type="transmembrane region" description="Helical" evidence="5">
    <location>
        <begin position="245"/>
        <end position="265"/>
    </location>
</feature>
<dbReference type="InterPro" id="IPR051784">
    <property type="entry name" value="Nod_factor_ABC_transporter"/>
</dbReference>
<feature type="transmembrane region" description="Helical" evidence="5">
    <location>
        <begin position="84"/>
        <end position="107"/>
    </location>
</feature>
<comment type="subcellular location">
    <subcellularLocation>
        <location evidence="1">Membrane</location>
        <topology evidence="1">Multi-pass membrane protein</topology>
    </subcellularLocation>
</comment>
<comment type="caution">
    <text evidence="7">The sequence shown here is derived from an EMBL/GenBank/DDBJ whole genome shotgun (WGS) entry which is preliminary data.</text>
</comment>
<dbReference type="PANTHER" id="PTHR43229">
    <property type="entry name" value="NODULATION PROTEIN J"/>
    <property type="match status" value="1"/>
</dbReference>